<evidence type="ECO:0000313" key="2">
    <source>
        <dbReference type="Proteomes" id="UP000799778"/>
    </source>
</evidence>
<keyword evidence="2" id="KW-1185">Reference proteome</keyword>
<reference evidence="1" key="1">
    <citation type="journal article" date="2020" name="Stud. Mycol.">
        <title>101 Dothideomycetes genomes: a test case for predicting lifestyles and emergence of pathogens.</title>
        <authorList>
            <person name="Haridas S."/>
            <person name="Albert R."/>
            <person name="Binder M."/>
            <person name="Bloem J."/>
            <person name="Labutti K."/>
            <person name="Salamov A."/>
            <person name="Andreopoulos B."/>
            <person name="Baker S."/>
            <person name="Barry K."/>
            <person name="Bills G."/>
            <person name="Bluhm B."/>
            <person name="Cannon C."/>
            <person name="Castanera R."/>
            <person name="Culley D."/>
            <person name="Daum C."/>
            <person name="Ezra D."/>
            <person name="Gonzalez J."/>
            <person name="Henrissat B."/>
            <person name="Kuo A."/>
            <person name="Liang C."/>
            <person name="Lipzen A."/>
            <person name="Lutzoni F."/>
            <person name="Magnuson J."/>
            <person name="Mondo S."/>
            <person name="Nolan M."/>
            <person name="Ohm R."/>
            <person name="Pangilinan J."/>
            <person name="Park H.-J."/>
            <person name="Ramirez L."/>
            <person name="Alfaro M."/>
            <person name="Sun H."/>
            <person name="Tritt A."/>
            <person name="Yoshinaga Y."/>
            <person name="Zwiers L.-H."/>
            <person name="Turgeon B."/>
            <person name="Goodwin S."/>
            <person name="Spatafora J."/>
            <person name="Crous P."/>
            <person name="Grigoriev I."/>
        </authorList>
    </citation>
    <scope>NUCLEOTIDE SEQUENCE</scope>
    <source>
        <strain evidence="1">CBS 175.79</strain>
    </source>
</reference>
<name>A0A6A5XXS7_9PLEO</name>
<dbReference type="RefSeq" id="XP_033386301.1">
    <property type="nucleotide sequence ID" value="XM_033527613.1"/>
</dbReference>
<accession>A0A6A5XXS7</accession>
<dbReference type="AlphaFoldDB" id="A0A6A5XXS7"/>
<dbReference type="Proteomes" id="UP000799778">
    <property type="component" value="Unassembled WGS sequence"/>
</dbReference>
<evidence type="ECO:0000313" key="1">
    <source>
        <dbReference type="EMBL" id="KAF2017962.1"/>
    </source>
</evidence>
<dbReference type="EMBL" id="ML978068">
    <property type="protein sequence ID" value="KAF2017962.1"/>
    <property type="molecule type" value="Genomic_DNA"/>
</dbReference>
<dbReference type="GeneID" id="54285010"/>
<sequence>MGAWGWHRGGESILPLILAPRHGGAAENELQDMGEIGWTCYCNTDIDMDMDGIDMDMDMGETSFYPMMPRVISVSNRPGARACKLAMEANSKA</sequence>
<proteinExistence type="predicted"/>
<protein>
    <submittedName>
        <fullName evidence="1">Uncharacterized protein</fullName>
    </submittedName>
</protein>
<organism evidence="1 2">
    <name type="scientific">Aaosphaeria arxii CBS 175.79</name>
    <dbReference type="NCBI Taxonomy" id="1450172"/>
    <lineage>
        <taxon>Eukaryota</taxon>
        <taxon>Fungi</taxon>
        <taxon>Dikarya</taxon>
        <taxon>Ascomycota</taxon>
        <taxon>Pezizomycotina</taxon>
        <taxon>Dothideomycetes</taxon>
        <taxon>Pleosporomycetidae</taxon>
        <taxon>Pleosporales</taxon>
        <taxon>Pleosporales incertae sedis</taxon>
        <taxon>Aaosphaeria</taxon>
    </lineage>
</organism>
<gene>
    <name evidence="1" type="ORF">BU24DRAFT_420992</name>
</gene>